<dbReference type="PANTHER" id="PTHR38772">
    <property type="match status" value="1"/>
</dbReference>
<keyword evidence="3" id="KW-0963">Cytoplasm</keyword>
<evidence type="ECO:0000313" key="5">
    <source>
        <dbReference type="Proteomes" id="UP000183805"/>
    </source>
</evidence>
<keyword evidence="5" id="KW-1185">Reference proteome</keyword>
<sequence length="366" mass="41090">MSVNLIFAVIHQLVKEPRERLMPSVIVDDVLDCTLDTVDTLVRDVIRLYGTKDNNAVFGTFGSEDEVGTFPRHFDTFLNENCTAESFLALTHRAMRSLEVKSRDVNFASGGYLLFSLYENGGQQFLIVAMIKQKEGLQLDENLVPVGIIELDLNKLHQAAKINFSRYAQYQNAEEEEQQELSYLSFVSPKSNQSASGYFIKALGCSKGIAASTATSGCISGITSFFQSKSELRESKTEARKDVITYLRECISLNRQATIGDVVGSVRSCYPSNYEEEDKVVLDNELNALLNSDEYQVPSTFVVHESTVNKKARIKVKSDNWQAQLEKSALGVTSDAEIHFDRENRKLTFNRLSNEAINTITDRLRD</sequence>
<accession>A0ABY1GTD9</accession>
<proteinExistence type="inferred from homology"/>
<comment type="similarity">
    <text evidence="2">Belongs to the YejK family.</text>
</comment>
<reference evidence="4 5" key="1">
    <citation type="submission" date="2016-10" db="EMBL/GenBank/DDBJ databases">
        <authorList>
            <person name="Varghese N."/>
            <person name="Submissions S."/>
        </authorList>
    </citation>
    <scope>NUCLEOTIDE SEQUENCE [LARGE SCALE GENOMIC DNA]</scope>
    <source>
        <strain evidence="4 5">CGMCC 1.8499</strain>
    </source>
</reference>
<dbReference type="PANTHER" id="PTHR38772:SF1">
    <property type="entry name" value="NUCLEOID-ASSOCIATED PROTEIN YEJK"/>
    <property type="match status" value="1"/>
</dbReference>
<evidence type="ECO:0000313" key="4">
    <source>
        <dbReference type="EMBL" id="SFT83191.1"/>
    </source>
</evidence>
<protein>
    <submittedName>
        <fullName evidence="4">Nucleoid-associated protein</fullName>
    </submittedName>
</protein>
<dbReference type="Pfam" id="PF04245">
    <property type="entry name" value="NA37"/>
    <property type="match status" value="1"/>
</dbReference>
<dbReference type="EMBL" id="FPAZ01000011">
    <property type="protein sequence ID" value="SFT83191.1"/>
    <property type="molecule type" value="Genomic_DNA"/>
</dbReference>
<comment type="subcellular location">
    <subcellularLocation>
        <location evidence="1">Cytoplasm</location>
        <location evidence="1">Nucleoid</location>
    </subcellularLocation>
</comment>
<name>A0ABY1GTD9_9GAMM</name>
<comment type="caution">
    <text evidence="4">The sequence shown here is derived from an EMBL/GenBank/DDBJ whole genome shotgun (WGS) entry which is preliminary data.</text>
</comment>
<evidence type="ECO:0000256" key="1">
    <source>
        <dbReference type="ARBA" id="ARBA00004453"/>
    </source>
</evidence>
<dbReference type="Proteomes" id="UP000183805">
    <property type="component" value="Unassembled WGS sequence"/>
</dbReference>
<organism evidence="4 5">
    <name type="scientific">Pseudoalteromonas lipolytica</name>
    <dbReference type="NCBI Taxonomy" id="570156"/>
    <lineage>
        <taxon>Bacteria</taxon>
        <taxon>Pseudomonadati</taxon>
        <taxon>Pseudomonadota</taxon>
        <taxon>Gammaproteobacteria</taxon>
        <taxon>Alteromonadales</taxon>
        <taxon>Pseudoalteromonadaceae</taxon>
        <taxon>Pseudoalteromonas</taxon>
    </lineage>
</organism>
<gene>
    <name evidence="4" type="ORF">SAMN04487854_11167</name>
</gene>
<evidence type="ECO:0000256" key="2">
    <source>
        <dbReference type="ARBA" id="ARBA00009035"/>
    </source>
</evidence>
<evidence type="ECO:0000256" key="3">
    <source>
        <dbReference type="ARBA" id="ARBA00022490"/>
    </source>
</evidence>
<dbReference type="InterPro" id="IPR007358">
    <property type="entry name" value="Nucleoid_associated_NdpA"/>
</dbReference>